<dbReference type="EMBL" id="CP113524">
    <property type="protein sequence ID" value="WAJ24971.1"/>
    <property type="molecule type" value="Genomic_DNA"/>
</dbReference>
<dbReference type="Proteomes" id="UP001163115">
    <property type="component" value="Chromosome"/>
</dbReference>
<dbReference type="Gene3D" id="3.40.190.10">
    <property type="entry name" value="Periplasmic binding protein-like II"/>
    <property type="match status" value="2"/>
</dbReference>
<dbReference type="InterPro" id="IPR015168">
    <property type="entry name" value="SsuA/THI5"/>
</dbReference>
<evidence type="ECO:0000313" key="4">
    <source>
        <dbReference type="Proteomes" id="UP001163115"/>
    </source>
</evidence>
<evidence type="ECO:0000259" key="2">
    <source>
        <dbReference type="Pfam" id="PF09084"/>
    </source>
</evidence>
<evidence type="ECO:0000256" key="1">
    <source>
        <dbReference type="SAM" id="SignalP"/>
    </source>
</evidence>
<reference evidence="3" key="1">
    <citation type="submission" date="2022-11" db="EMBL/GenBank/DDBJ databases">
        <title>Lacrimispora xylanolytica sy1, complete genome.</title>
        <authorList>
            <person name="Choi S."/>
        </authorList>
    </citation>
    <scope>NUCLEOTIDE SEQUENCE</scope>
    <source>
        <strain evidence="3">Sy1</strain>
    </source>
</reference>
<dbReference type="PANTHER" id="PTHR31528">
    <property type="entry name" value="4-AMINO-5-HYDROXYMETHYL-2-METHYLPYRIMIDINE PHOSPHATE SYNTHASE THI11-RELATED"/>
    <property type="match status" value="1"/>
</dbReference>
<dbReference type="PROSITE" id="PS51257">
    <property type="entry name" value="PROKAR_LIPOPROTEIN"/>
    <property type="match status" value="1"/>
</dbReference>
<feature type="signal peptide" evidence="1">
    <location>
        <begin position="1"/>
        <end position="26"/>
    </location>
</feature>
<dbReference type="SUPFAM" id="SSF53850">
    <property type="entry name" value="Periplasmic binding protein-like II"/>
    <property type="match status" value="1"/>
</dbReference>
<dbReference type="Pfam" id="PF09084">
    <property type="entry name" value="NMT1"/>
    <property type="match status" value="1"/>
</dbReference>
<dbReference type="InterPro" id="IPR027939">
    <property type="entry name" value="NMT1/THI5"/>
</dbReference>
<dbReference type="PANTHER" id="PTHR31528:SF3">
    <property type="entry name" value="THIAMINE BIOSYNTHESIS PROTEIN HI_0357-RELATED"/>
    <property type="match status" value="1"/>
</dbReference>
<organism evidence="3 4">
    <name type="scientific">Lacrimispora xylanolytica</name>
    <dbReference type="NCBI Taxonomy" id="29375"/>
    <lineage>
        <taxon>Bacteria</taxon>
        <taxon>Bacillati</taxon>
        <taxon>Bacillota</taxon>
        <taxon>Clostridia</taxon>
        <taxon>Lachnospirales</taxon>
        <taxon>Lachnospiraceae</taxon>
        <taxon>Lacrimispora</taxon>
    </lineage>
</organism>
<keyword evidence="1" id="KW-0732">Signal</keyword>
<proteinExistence type="predicted"/>
<sequence>MKKIIRKAGKAVLLAAALTASLSACKKQETQTGNTEAENLKKVTFVLDWTPNTNHTGLYIAQEKGYFKDAGLSVDIVQPPEDGAAVLVASGKAEFGMAFQDTMAPALVGDNALPITAVAAVIQHNTSGIISRKGEGMDTPKGLEGKKYATWDNPVEKAMIKDVVEADGGDFSKIEMIPSTVTDEVSALKTKSVDAIWIFYGWAGVKMEEEKLDTDYFQFADLNPVFDYYTPVMIAGNDFLKNDPETARAFLGAVSKGYEDAAKNPEEAAEILCKAAPELDKGLVLASQKYLADKYQAGVDVWGYMDPKRWNGFYNWLNDNGLSNPAIPENTGFSNDYLPQ</sequence>
<feature type="chain" id="PRO_5045386743" evidence="1">
    <location>
        <begin position="27"/>
        <end position="340"/>
    </location>
</feature>
<keyword evidence="4" id="KW-1185">Reference proteome</keyword>
<evidence type="ECO:0000313" key="3">
    <source>
        <dbReference type="EMBL" id="WAJ24971.1"/>
    </source>
</evidence>
<name>A0ABY7AEG3_9FIRM</name>
<gene>
    <name evidence="3" type="ORF">OW255_05550</name>
</gene>
<dbReference type="RefSeq" id="WP_268115901.1">
    <property type="nucleotide sequence ID" value="NZ_CP113524.1"/>
</dbReference>
<accession>A0ABY7AEG3</accession>
<feature type="domain" description="SsuA/THI5-like" evidence="2">
    <location>
        <begin position="52"/>
        <end position="268"/>
    </location>
</feature>
<protein>
    <submittedName>
        <fullName evidence="3">ABC transporter substrate-binding protein</fullName>
    </submittedName>
</protein>